<proteinExistence type="predicted"/>
<gene>
    <name evidence="3" type="ORF">GCM10009654_42920</name>
</gene>
<accession>A0ABP4FKA8</accession>
<dbReference type="InterPro" id="IPR051533">
    <property type="entry name" value="WaaL-like"/>
</dbReference>
<evidence type="ECO:0000313" key="3">
    <source>
        <dbReference type="EMBL" id="GAA1181146.1"/>
    </source>
</evidence>
<feature type="transmembrane region" description="Helical" evidence="2">
    <location>
        <begin position="215"/>
        <end position="231"/>
    </location>
</feature>
<protein>
    <submittedName>
        <fullName evidence="3">Membrane protein</fullName>
    </submittedName>
</protein>
<evidence type="ECO:0000313" key="4">
    <source>
        <dbReference type="Proteomes" id="UP001501371"/>
    </source>
</evidence>
<comment type="caution">
    <text evidence="3">The sequence shown here is derived from an EMBL/GenBank/DDBJ whole genome shotgun (WGS) entry which is preliminary data.</text>
</comment>
<dbReference type="PANTHER" id="PTHR37422:SF13">
    <property type="entry name" value="LIPOPOLYSACCHARIDE BIOSYNTHESIS PROTEIN PA4999-RELATED"/>
    <property type="match status" value="1"/>
</dbReference>
<evidence type="ECO:0000256" key="2">
    <source>
        <dbReference type="SAM" id="Phobius"/>
    </source>
</evidence>
<evidence type="ECO:0000256" key="1">
    <source>
        <dbReference type="SAM" id="MobiDB-lite"/>
    </source>
</evidence>
<sequence length="440" mass="45734">MIEMSGYLARGGPPGGADTAGAPPGAEPRPAGTPRTVGIVWGLLALNTLGSAGAKTIVPLPRSLIQMVTMGALGAAFALALAVNLRPRVRSSAFVFLLTLLLVPSVISSANLEVGFGALFRCARLALFVGTLWLLSRWWDGSLTFVRYHIRMYFAVLGLVAAGLVVSPGTALPEYYGGRLVGALWPLTPPQIGQYSAVIIGLTVLLLLGRRTTGAGAAVIIVPSLVLLALTHTRTATLGLLIGLVLAIGSLMLTSAAARRFFAWAVLCATVAAVVFSSALQAWFLRGQSQENLSSLTGRAKVWDALLAAPRTASEQVFGVGLGDKSFGGLPIDNSWLAVYNEQGLMGVALVAAFILVLGGVALLRPPSPARACAIFLISYVGISSYTEAGLGDASPYLLHLALAASLLAAPAAATPRPTATPLTTTAAVPRRRIPLWARR</sequence>
<keyword evidence="2" id="KW-0812">Transmembrane</keyword>
<reference evidence="4" key="1">
    <citation type="journal article" date="2019" name="Int. J. Syst. Evol. Microbiol.">
        <title>The Global Catalogue of Microorganisms (GCM) 10K type strain sequencing project: providing services to taxonomists for standard genome sequencing and annotation.</title>
        <authorList>
            <consortium name="The Broad Institute Genomics Platform"/>
            <consortium name="The Broad Institute Genome Sequencing Center for Infectious Disease"/>
            <person name="Wu L."/>
            <person name="Ma J."/>
        </authorList>
    </citation>
    <scope>NUCLEOTIDE SEQUENCE [LARGE SCALE GENOMIC DNA]</scope>
    <source>
        <strain evidence="4">JCM 12696</strain>
    </source>
</reference>
<feature type="transmembrane region" description="Helical" evidence="2">
    <location>
        <begin position="64"/>
        <end position="85"/>
    </location>
</feature>
<dbReference type="PANTHER" id="PTHR37422">
    <property type="entry name" value="TEICHURONIC ACID BIOSYNTHESIS PROTEIN TUAE"/>
    <property type="match status" value="1"/>
</dbReference>
<feature type="transmembrane region" description="Helical" evidence="2">
    <location>
        <begin position="192"/>
        <end position="208"/>
    </location>
</feature>
<keyword evidence="2" id="KW-0472">Membrane</keyword>
<name>A0ABP4FKA8_9ACTN</name>
<keyword evidence="2" id="KW-1133">Transmembrane helix</keyword>
<feature type="transmembrane region" description="Helical" evidence="2">
    <location>
        <begin position="92"/>
        <end position="112"/>
    </location>
</feature>
<feature type="compositionally biased region" description="Low complexity" evidence="1">
    <location>
        <begin position="16"/>
        <end position="32"/>
    </location>
</feature>
<keyword evidence="4" id="KW-1185">Reference proteome</keyword>
<dbReference type="EMBL" id="BAAAKV010000039">
    <property type="protein sequence ID" value="GAA1181146.1"/>
    <property type="molecule type" value="Genomic_DNA"/>
</dbReference>
<feature type="transmembrane region" description="Helical" evidence="2">
    <location>
        <begin position="39"/>
        <end position="58"/>
    </location>
</feature>
<dbReference type="Proteomes" id="UP001501371">
    <property type="component" value="Unassembled WGS sequence"/>
</dbReference>
<feature type="transmembrane region" description="Helical" evidence="2">
    <location>
        <begin position="237"/>
        <end position="254"/>
    </location>
</feature>
<organism evidence="3 4">
    <name type="scientific">Streptomyces hebeiensis</name>
    <dbReference type="NCBI Taxonomy" id="229486"/>
    <lineage>
        <taxon>Bacteria</taxon>
        <taxon>Bacillati</taxon>
        <taxon>Actinomycetota</taxon>
        <taxon>Actinomycetes</taxon>
        <taxon>Kitasatosporales</taxon>
        <taxon>Streptomycetaceae</taxon>
        <taxon>Streptomyces</taxon>
    </lineage>
</organism>
<feature type="region of interest" description="Disordered" evidence="1">
    <location>
        <begin position="11"/>
        <end position="32"/>
    </location>
</feature>
<feature type="transmembrane region" description="Helical" evidence="2">
    <location>
        <begin position="118"/>
        <end position="139"/>
    </location>
</feature>
<feature type="transmembrane region" description="Helical" evidence="2">
    <location>
        <begin position="151"/>
        <end position="172"/>
    </location>
</feature>
<feature type="transmembrane region" description="Helical" evidence="2">
    <location>
        <begin position="261"/>
        <end position="284"/>
    </location>
</feature>
<feature type="transmembrane region" description="Helical" evidence="2">
    <location>
        <begin position="344"/>
        <end position="364"/>
    </location>
</feature>